<comment type="caution">
    <text evidence="2">The sequence shown here is derived from an EMBL/GenBank/DDBJ whole genome shotgun (WGS) entry which is preliminary data.</text>
</comment>
<name>A0AAD4LF00_9AGAM</name>
<feature type="region of interest" description="Disordered" evidence="1">
    <location>
        <begin position="64"/>
        <end position="85"/>
    </location>
</feature>
<keyword evidence="3" id="KW-1185">Reference proteome</keyword>
<dbReference type="AlphaFoldDB" id="A0AAD4LF00"/>
<dbReference type="Proteomes" id="UP001201163">
    <property type="component" value="Unassembled WGS sequence"/>
</dbReference>
<gene>
    <name evidence="2" type="ORF">EDB92DRAFT_1818978</name>
</gene>
<evidence type="ECO:0000313" key="3">
    <source>
        <dbReference type="Proteomes" id="UP001201163"/>
    </source>
</evidence>
<evidence type="ECO:0000313" key="2">
    <source>
        <dbReference type="EMBL" id="KAH8984686.1"/>
    </source>
</evidence>
<feature type="compositionally biased region" description="Basic and acidic residues" evidence="1">
    <location>
        <begin position="74"/>
        <end position="85"/>
    </location>
</feature>
<accession>A0AAD4LF00</accession>
<dbReference type="EMBL" id="JAKELL010000073">
    <property type="protein sequence ID" value="KAH8984686.1"/>
    <property type="molecule type" value="Genomic_DNA"/>
</dbReference>
<sequence length="130" mass="14681">MTASLAASAQSIARFAFLPAIGASVRVRLPEQYVDGDVKACTAGVDNAELSKIAWHLVHARNCTDTNTRPRRSPTRDAPTDPPTHDAALHLLVRLIRQWTRGARWRHSRRRERMGVRKVEYEVLGGERMR</sequence>
<evidence type="ECO:0000256" key="1">
    <source>
        <dbReference type="SAM" id="MobiDB-lite"/>
    </source>
</evidence>
<reference evidence="2" key="1">
    <citation type="submission" date="2022-01" db="EMBL/GenBank/DDBJ databases">
        <title>Comparative genomics reveals a dynamic genome evolution in the ectomycorrhizal milk-cap (Lactarius) mushrooms.</title>
        <authorList>
            <consortium name="DOE Joint Genome Institute"/>
            <person name="Lebreton A."/>
            <person name="Tang N."/>
            <person name="Kuo A."/>
            <person name="LaButti K."/>
            <person name="Drula E."/>
            <person name="Barry K."/>
            <person name="Clum A."/>
            <person name="Lipzen A."/>
            <person name="Mousain D."/>
            <person name="Ng V."/>
            <person name="Wang R."/>
            <person name="Wang X."/>
            <person name="Dai Y."/>
            <person name="Henrissat B."/>
            <person name="Grigoriev I.V."/>
            <person name="Guerin-Laguette A."/>
            <person name="Yu F."/>
            <person name="Martin F.M."/>
        </authorList>
    </citation>
    <scope>NUCLEOTIDE SEQUENCE</scope>
    <source>
        <strain evidence="2">QP</strain>
    </source>
</reference>
<protein>
    <submittedName>
        <fullName evidence="2">Uncharacterized protein</fullName>
    </submittedName>
</protein>
<organism evidence="2 3">
    <name type="scientific">Lactarius akahatsu</name>
    <dbReference type="NCBI Taxonomy" id="416441"/>
    <lineage>
        <taxon>Eukaryota</taxon>
        <taxon>Fungi</taxon>
        <taxon>Dikarya</taxon>
        <taxon>Basidiomycota</taxon>
        <taxon>Agaricomycotina</taxon>
        <taxon>Agaricomycetes</taxon>
        <taxon>Russulales</taxon>
        <taxon>Russulaceae</taxon>
        <taxon>Lactarius</taxon>
    </lineage>
</organism>
<proteinExistence type="predicted"/>